<feature type="domain" description="Tripartite ATP-independent periplasmic transporters DctQ component" evidence="8">
    <location>
        <begin position="206"/>
        <end position="330"/>
    </location>
</feature>
<organism evidence="9 10">
    <name type="scientific">Reinekea blandensis MED297</name>
    <dbReference type="NCBI Taxonomy" id="314283"/>
    <lineage>
        <taxon>Bacteria</taxon>
        <taxon>Pseudomonadati</taxon>
        <taxon>Pseudomonadota</taxon>
        <taxon>Gammaproteobacteria</taxon>
        <taxon>Oceanospirillales</taxon>
        <taxon>Saccharospirillaceae</taxon>
        <taxon>Reinekea</taxon>
    </lineage>
</organism>
<feature type="transmembrane region" description="Helical" evidence="7">
    <location>
        <begin position="226"/>
        <end position="241"/>
    </location>
</feature>
<comment type="caution">
    <text evidence="7">Lacks conserved residue(s) required for the propagation of feature annotation.</text>
</comment>
<dbReference type="EMBL" id="AAOE01000004">
    <property type="protein sequence ID" value="EAR10410.1"/>
    <property type="molecule type" value="Genomic_DNA"/>
</dbReference>
<evidence type="ECO:0000256" key="5">
    <source>
        <dbReference type="ARBA" id="ARBA00022989"/>
    </source>
</evidence>
<protein>
    <recommendedName>
        <fullName evidence="7">TRAP transporter small permease protein</fullName>
    </recommendedName>
</protein>
<comment type="subunit">
    <text evidence="7">The complex comprises the extracytoplasmic solute receptor protein and the two transmembrane proteins.</text>
</comment>
<comment type="caution">
    <text evidence="9">The sequence shown here is derived from an EMBL/GenBank/DDBJ whole genome shotgun (WGS) entry which is preliminary data.</text>
</comment>
<keyword evidence="2 7" id="KW-0813">Transport</keyword>
<feature type="transmembrane region" description="Helical" evidence="7">
    <location>
        <begin position="306"/>
        <end position="327"/>
    </location>
</feature>
<proteinExistence type="inferred from homology"/>
<keyword evidence="7" id="KW-0997">Cell inner membrane</keyword>
<evidence type="ECO:0000256" key="1">
    <source>
        <dbReference type="ARBA" id="ARBA00004651"/>
    </source>
</evidence>
<accession>A4BBS5</accession>
<evidence type="ECO:0000256" key="6">
    <source>
        <dbReference type="ARBA" id="ARBA00023136"/>
    </source>
</evidence>
<comment type="function">
    <text evidence="7">Part of the tripartite ATP-independent periplasmic (TRAP) transport system.</text>
</comment>
<evidence type="ECO:0000256" key="7">
    <source>
        <dbReference type="RuleBase" id="RU369079"/>
    </source>
</evidence>
<dbReference type="GO" id="GO:0022857">
    <property type="term" value="F:transmembrane transporter activity"/>
    <property type="evidence" value="ECO:0007669"/>
    <property type="project" value="UniProtKB-UniRule"/>
</dbReference>
<evidence type="ECO:0000256" key="2">
    <source>
        <dbReference type="ARBA" id="ARBA00022448"/>
    </source>
</evidence>
<keyword evidence="6 7" id="KW-0472">Membrane</keyword>
<feature type="transmembrane region" description="Helical" evidence="7">
    <location>
        <begin position="195"/>
        <end position="214"/>
    </location>
</feature>
<keyword evidence="4 7" id="KW-0812">Transmembrane</keyword>
<evidence type="ECO:0000256" key="4">
    <source>
        <dbReference type="ARBA" id="ARBA00022692"/>
    </source>
</evidence>
<dbReference type="GO" id="GO:0005886">
    <property type="term" value="C:plasma membrane"/>
    <property type="evidence" value="ECO:0007669"/>
    <property type="project" value="UniProtKB-SubCell"/>
</dbReference>
<sequence>MWRFFITEFHFSGFGDLVEISSVLAQPMTKGYQRTSWLMRTFAYAMFVFMLVYLLNNYLNVWHDWPGVAAYFFVTEPDSVSVLAWIQLFSYLLVIPVVGVYCAKTATHRMIEDSDRLSAMSGYLIRVAFWSIVLIGLIDGLISWLRVENLLPLIFSEDMANNLGRSDYRGTHVHYPLILISAVMAYRFKTVSVAWLALLVVFAEAWIVVARFIFSYEQTLMGDLVRFWYAGLFLFASAYTLREEGHVRVDVLYSGRTVRYKAWANTVGVLLLGLPLCWVVLVFGMWDRTSILNAPLLNFEISQAAYGLFIKYIMAAFLVVFAVSMLIQFCSYLLKHMAILQNEVEVSDDHHDEVGA</sequence>
<keyword evidence="5 7" id="KW-1133">Transmembrane helix</keyword>
<gene>
    <name evidence="9" type="ORF">MED297_01275</name>
</gene>
<reference evidence="9 10" key="1">
    <citation type="submission" date="2006-02" db="EMBL/GenBank/DDBJ databases">
        <authorList>
            <person name="Pinhassi J."/>
            <person name="Pedros-Alio C."/>
            <person name="Ferriera S."/>
            <person name="Johnson J."/>
            <person name="Kravitz S."/>
            <person name="Halpern A."/>
            <person name="Remington K."/>
            <person name="Beeson K."/>
            <person name="Tran B."/>
            <person name="Rogers Y.-H."/>
            <person name="Friedman R."/>
            <person name="Venter J.C."/>
        </authorList>
    </citation>
    <scope>NUCLEOTIDE SEQUENCE [LARGE SCALE GENOMIC DNA]</scope>
    <source>
        <strain evidence="9 10">MED297</strain>
    </source>
</reference>
<dbReference type="Pfam" id="PF04290">
    <property type="entry name" value="DctQ"/>
    <property type="match status" value="1"/>
</dbReference>
<feature type="transmembrane region" description="Helical" evidence="7">
    <location>
        <begin position="37"/>
        <end position="55"/>
    </location>
</feature>
<feature type="transmembrane region" description="Helical" evidence="7">
    <location>
        <begin position="172"/>
        <end position="188"/>
    </location>
</feature>
<keyword evidence="3" id="KW-1003">Cell membrane</keyword>
<name>A4BBS5_9GAMM</name>
<evidence type="ECO:0000313" key="10">
    <source>
        <dbReference type="Proteomes" id="UP000005953"/>
    </source>
</evidence>
<evidence type="ECO:0000259" key="8">
    <source>
        <dbReference type="Pfam" id="PF04290"/>
    </source>
</evidence>
<keyword evidence="10" id="KW-1185">Reference proteome</keyword>
<evidence type="ECO:0000256" key="3">
    <source>
        <dbReference type="ARBA" id="ARBA00022475"/>
    </source>
</evidence>
<feature type="transmembrane region" description="Helical" evidence="7">
    <location>
        <begin position="82"/>
        <end position="103"/>
    </location>
</feature>
<dbReference type="Proteomes" id="UP000005953">
    <property type="component" value="Unassembled WGS sequence"/>
</dbReference>
<dbReference type="HOGENOM" id="CLU_753903_0_0_6"/>
<comment type="similarity">
    <text evidence="7">Belongs to the TRAP transporter small permease family.</text>
</comment>
<dbReference type="InterPro" id="IPR055348">
    <property type="entry name" value="DctQ"/>
</dbReference>
<feature type="transmembrane region" description="Helical" evidence="7">
    <location>
        <begin position="123"/>
        <end position="145"/>
    </location>
</feature>
<dbReference type="STRING" id="314283.MED297_01275"/>
<evidence type="ECO:0000313" key="9">
    <source>
        <dbReference type="EMBL" id="EAR10410.1"/>
    </source>
</evidence>
<dbReference type="AlphaFoldDB" id="A4BBS5"/>
<feature type="transmembrane region" description="Helical" evidence="7">
    <location>
        <begin position="262"/>
        <end position="286"/>
    </location>
</feature>
<comment type="subcellular location">
    <subcellularLocation>
        <location evidence="7">Cell inner membrane</location>
        <topology evidence="7">Multi-pass membrane protein</topology>
    </subcellularLocation>
    <subcellularLocation>
        <location evidence="1">Cell membrane</location>
        <topology evidence="1">Multi-pass membrane protein</topology>
    </subcellularLocation>
</comment>